<organism evidence="3 4">
    <name type="scientific">Orenia metallireducens</name>
    <dbReference type="NCBI Taxonomy" id="1413210"/>
    <lineage>
        <taxon>Bacteria</taxon>
        <taxon>Bacillati</taxon>
        <taxon>Bacillota</taxon>
        <taxon>Clostridia</taxon>
        <taxon>Halanaerobiales</taxon>
        <taxon>Halobacteroidaceae</taxon>
        <taxon>Orenia</taxon>
    </lineage>
</organism>
<accession>A0A1C0AAR9</accession>
<dbReference type="Gene3D" id="3.40.50.150">
    <property type="entry name" value="Vaccinia Virus protein VP39"/>
    <property type="match status" value="1"/>
</dbReference>
<dbReference type="CDD" id="cd02440">
    <property type="entry name" value="AdoMet_MTases"/>
    <property type="match status" value="1"/>
</dbReference>
<dbReference type="Pfam" id="PF13847">
    <property type="entry name" value="Methyltransf_31"/>
    <property type="match status" value="1"/>
</dbReference>
<sequence>MVHKFDPKNKHKLDNPQRREVMPPKETLERLMLLEGDKVADIGCGIGYFTIPASKIVGKNGRIYAIDTSKEMLAYLNEEIQDNKIENIELIEAGEYDAKLKDNSLDFILISYVIHEIEDKDKFLENYLHKLKSRGKLAIIEWKKVESESGPPFEHRVGLEELSKLLTAHNIGIIKEIELSDNHYGIIAKKV</sequence>
<dbReference type="GO" id="GO:0032259">
    <property type="term" value="P:methylation"/>
    <property type="evidence" value="ECO:0007669"/>
    <property type="project" value="UniProtKB-KW"/>
</dbReference>
<dbReference type="SUPFAM" id="SSF53335">
    <property type="entry name" value="S-adenosyl-L-methionine-dependent methyltransferases"/>
    <property type="match status" value="1"/>
</dbReference>
<dbReference type="OrthoDB" id="9784101at2"/>
<feature type="domain" description="Methyltransferase" evidence="2">
    <location>
        <begin position="35"/>
        <end position="143"/>
    </location>
</feature>
<protein>
    <submittedName>
        <fullName evidence="3">Methyltransferase</fullName>
    </submittedName>
</protein>
<reference evidence="4" key="1">
    <citation type="submission" date="2016-07" db="EMBL/GenBank/DDBJ databases">
        <authorList>
            <person name="Florea S."/>
            <person name="Webb J.S."/>
            <person name="Jaromczyk J."/>
            <person name="Schardl C.L."/>
        </authorList>
    </citation>
    <scope>NUCLEOTIDE SEQUENCE [LARGE SCALE GENOMIC DNA]</scope>
    <source>
        <strain evidence="4">Z6</strain>
    </source>
</reference>
<dbReference type="RefSeq" id="WP_068717219.1">
    <property type="nucleotide sequence ID" value="NZ_LWDV01000008.1"/>
</dbReference>
<reference evidence="3 4" key="2">
    <citation type="submission" date="2016-08" db="EMBL/GenBank/DDBJ databases">
        <title>Orenia metallireducens sp. nov. strain Z6, a Novel Metal-reducing Firmicute from the Deep Subsurface.</title>
        <authorList>
            <person name="Maxim B.I."/>
            <person name="Kenneth K."/>
            <person name="Flynn T.M."/>
            <person name="Oloughlin E.J."/>
            <person name="Locke R.A."/>
            <person name="Weber J.R."/>
            <person name="Egan S.M."/>
            <person name="Mackie R.I."/>
            <person name="Cann I.K."/>
        </authorList>
    </citation>
    <scope>NUCLEOTIDE SEQUENCE [LARGE SCALE GENOMIC DNA]</scope>
    <source>
        <strain evidence="3 4">Z6</strain>
    </source>
</reference>
<dbReference type="EMBL" id="LWDV01000008">
    <property type="protein sequence ID" value="OCL27390.1"/>
    <property type="molecule type" value="Genomic_DNA"/>
</dbReference>
<evidence type="ECO:0000313" key="4">
    <source>
        <dbReference type="Proteomes" id="UP000093514"/>
    </source>
</evidence>
<keyword evidence="3" id="KW-0489">Methyltransferase</keyword>
<name>A0A1C0AAR9_9FIRM</name>
<gene>
    <name evidence="3" type="ORF">U472_07995</name>
</gene>
<proteinExistence type="predicted"/>
<evidence type="ECO:0000313" key="3">
    <source>
        <dbReference type="EMBL" id="OCL27390.1"/>
    </source>
</evidence>
<dbReference type="InterPro" id="IPR029063">
    <property type="entry name" value="SAM-dependent_MTases_sf"/>
</dbReference>
<dbReference type="AlphaFoldDB" id="A0A1C0AAR9"/>
<dbReference type="PANTHER" id="PTHR43861">
    <property type="entry name" value="TRANS-ACONITATE 2-METHYLTRANSFERASE-RELATED"/>
    <property type="match status" value="1"/>
</dbReference>
<keyword evidence="3" id="KW-0808">Transferase</keyword>
<evidence type="ECO:0000256" key="1">
    <source>
        <dbReference type="SAM" id="MobiDB-lite"/>
    </source>
</evidence>
<dbReference type="Proteomes" id="UP000093514">
    <property type="component" value="Unassembled WGS sequence"/>
</dbReference>
<comment type="caution">
    <text evidence="3">The sequence shown here is derived from an EMBL/GenBank/DDBJ whole genome shotgun (WGS) entry which is preliminary data.</text>
</comment>
<feature type="region of interest" description="Disordered" evidence="1">
    <location>
        <begin position="1"/>
        <end position="21"/>
    </location>
</feature>
<keyword evidence="4" id="KW-1185">Reference proteome</keyword>
<evidence type="ECO:0000259" key="2">
    <source>
        <dbReference type="Pfam" id="PF13847"/>
    </source>
</evidence>
<dbReference type="InterPro" id="IPR025714">
    <property type="entry name" value="Methyltranfer_dom"/>
</dbReference>
<dbReference type="GO" id="GO:0008168">
    <property type="term" value="F:methyltransferase activity"/>
    <property type="evidence" value="ECO:0007669"/>
    <property type="project" value="UniProtKB-KW"/>
</dbReference>